<accession>A0ACB8SC17</accession>
<evidence type="ECO:0000313" key="1">
    <source>
        <dbReference type="EMBL" id="KAI0053697.1"/>
    </source>
</evidence>
<evidence type="ECO:0000313" key="2">
    <source>
        <dbReference type="Proteomes" id="UP000814033"/>
    </source>
</evidence>
<name>A0ACB8SC17_9AGAM</name>
<gene>
    <name evidence="1" type="ORF">FA95DRAFT_478200</name>
</gene>
<protein>
    <submittedName>
        <fullName evidence="1">Nop14-like protein</fullName>
    </submittedName>
</protein>
<reference evidence="1" key="1">
    <citation type="submission" date="2021-02" db="EMBL/GenBank/DDBJ databases">
        <authorList>
            <consortium name="DOE Joint Genome Institute"/>
            <person name="Ahrendt S."/>
            <person name="Looney B.P."/>
            <person name="Miyauchi S."/>
            <person name="Morin E."/>
            <person name="Drula E."/>
            <person name="Courty P.E."/>
            <person name="Chicoki N."/>
            <person name="Fauchery L."/>
            <person name="Kohler A."/>
            <person name="Kuo A."/>
            <person name="Labutti K."/>
            <person name="Pangilinan J."/>
            <person name="Lipzen A."/>
            <person name="Riley R."/>
            <person name="Andreopoulos W."/>
            <person name="He G."/>
            <person name="Johnson J."/>
            <person name="Barry K.W."/>
            <person name="Grigoriev I.V."/>
            <person name="Nagy L."/>
            <person name="Hibbett D."/>
            <person name="Henrissat B."/>
            <person name="Matheny P.B."/>
            <person name="Labbe J."/>
            <person name="Martin F."/>
        </authorList>
    </citation>
    <scope>NUCLEOTIDE SEQUENCE</scope>
    <source>
        <strain evidence="1">FP105234-sp</strain>
    </source>
</reference>
<organism evidence="1 2">
    <name type="scientific">Auriscalpium vulgare</name>
    <dbReference type="NCBI Taxonomy" id="40419"/>
    <lineage>
        <taxon>Eukaryota</taxon>
        <taxon>Fungi</taxon>
        <taxon>Dikarya</taxon>
        <taxon>Basidiomycota</taxon>
        <taxon>Agaricomycotina</taxon>
        <taxon>Agaricomycetes</taxon>
        <taxon>Russulales</taxon>
        <taxon>Auriscalpiaceae</taxon>
        <taxon>Auriscalpium</taxon>
    </lineage>
</organism>
<sequence length="894" mass="99867">MAKGSQLSQLRSALSNAGITKPSQPGKKRKRAQNEEKDKIKRAAKLQEIQQKLNPFDVKVTKLKHDVGGRKLKGITGKPTQSRQAGLEQRKKTLLKEYQEKDHAGGIVDRRFGENDPTLTPEERMLERFTKEKQRASKGIAFNLEDESELTHYGQSLSKLDDFDNVGLGLDEDEDEVVKGQIDGEAVKRGHFGGFGDEDDDGDDDEPERKKTKAEVMAEVMAKSKDHKLQRQIEREQDDDIRHQLDQELDSIRALLAKPDALSASLDNTQNNPLSKVATDHDLEYDQFVKELVFDKRAKPKDRTKTEEELALEEKESLEKAERKRLRRQNGEDDVDSEEDDLRPGKRRKVAGGDDLEDDFVDDEGDLNPLGTGLQEQSGEEDGDSNGDSDDDEEVDDVSEDGSGSEGAGALAASDSEELESSEGEDIEDIVELGQSKPVRASRDVPTELPFTFPCPSSHEEFLEIVDDIPDVDVPTVVQRIRALHHPSLAPDNKFKLQALSGVLVDHILHITSPPQPRFGLLTALIPHLYALTKAYPISSAGHFNQKLALMHKNLKRGLSRGAADPEAKTWPGLSELSLLRIVGAVWPTSDMNHAVVTPARLLMGSYLGLCRVRSLTDIASGLFLCSLFLEFEALSKRFVPEALNFVVNAVLHMAPHGFTSGAFLPGSFPSPDFNAALRLDAKASKKLAVNRLDLVSILSGEQDDSVQTKVDLLGLSMDLLSRFADMYKALDAFVDAFDPVLTVLLSVKSEKLAEGLQNRLTPLVNSLRRLLKFSRQARRPLRLQAHKPIPIPSYIPKFEANASNYLRSRDPDHERNEAAKLRKEYKDQRKGAIRELRKDARFLAGVEQQKQIEKDRAYNNSMKRVFGSIEGERAEEKAMDREKAKEKRRAGRK</sequence>
<dbReference type="Proteomes" id="UP000814033">
    <property type="component" value="Unassembled WGS sequence"/>
</dbReference>
<keyword evidence="2" id="KW-1185">Reference proteome</keyword>
<dbReference type="EMBL" id="MU275839">
    <property type="protein sequence ID" value="KAI0053697.1"/>
    <property type="molecule type" value="Genomic_DNA"/>
</dbReference>
<proteinExistence type="predicted"/>
<reference evidence="1" key="2">
    <citation type="journal article" date="2022" name="New Phytol.">
        <title>Evolutionary transition to the ectomycorrhizal habit in the genomes of a hyperdiverse lineage of mushroom-forming fungi.</title>
        <authorList>
            <person name="Looney B."/>
            <person name="Miyauchi S."/>
            <person name="Morin E."/>
            <person name="Drula E."/>
            <person name="Courty P.E."/>
            <person name="Kohler A."/>
            <person name="Kuo A."/>
            <person name="LaButti K."/>
            <person name="Pangilinan J."/>
            <person name="Lipzen A."/>
            <person name="Riley R."/>
            <person name="Andreopoulos W."/>
            <person name="He G."/>
            <person name="Johnson J."/>
            <person name="Nolan M."/>
            <person name="Tritt A."/>
            <person name="Barry K.W."/>
            <person name="Grigoriev I.V."/>
            <person name="Nagy L.G."/>
            <person name="Hibbett D."/>
            <person name="Henrissat B."/>
            <person name="Matheny P.B."/>
            <person name="Labbe J."/>
            <person name="Martin F.M."/>
        </authorList>
    </citation>
    <scope>NUCLEOTIDE SEQUENCE</scope>
    <source>
        <strain evidence="1">FP105234-sp</strain>
    </source>
</reference>
<comment type="caution">
    <text evidence="1">The sequence shown here is derived from an EMBL/GenBank/DDBJ whole genome shotgun (WGS) entry which is preliminary data.</text>
</comment>